<dbReference type="GeneID" id="93073006"/>
<feature type="transmembrane region" description="Helical" evidence="6">
    <location>
        <begin position="298"/>
        <end position="315"/>
    </location>
</feature>
<gene>
    <name evidence="8" type="primary">ttuB1</name>
    <name evidence="8" type="ORF">CLPA_c07950</name>
    <name evidence="9" type="ORF">CP6013_02356</name>
</gene>
<dbReference type="PROSITE" id="PS50850">
    <property type="entry name" value="MFS"/>
    <property type="match status" value="1"/>
</dbReference>
<evidence type="ECO:0000313" key="11">
    <source>
        <dbReference type="Proteomes" id="UP000030905"/>
    </source>
</evidence>
<feature type="transmembrane region" description="Helical" evidence="6">
    <location>
        <begin position="79"/>
        <end position="98"/>
    </location>
</feature>
<feature type="transmembrane region" description="Helical" evidence="6">
    <location>
        <begin position="104"/>
        <end position="125"/>
    </location>
</feature>
<evidence type="ECO:0000313" key="8">
    <source>
        <dbReference type="EMBL" id="AJA50883.1"/>
    </source>
</evidence>
<feature type="transmembrane region" description="Helical" evidence="6">
    <location>
        <begin position="389"/>
        <end position="407"/>
    </location>
</feature>
<comment type="subcellular location">
    <subcellularLocation>
        <location evidence="1">Cell membrane</location>
        <topology evidence="1">Multi-pass membrane protein</topology>
    </subcellularLocation>
</comment>
<evidence type="ECO:0000256" key="2">
    <source>
        <dbReference type="ARBA" id="ARBA00022448"/>
    </source>
</evidence>
<dbReference type="GO" id="GO:0022857">
    <property type="term" value="F:transmembrane transporter activity"/>
    <property type="evidence" value="ECO:0007669"/>
    <property type="project" value="InterPro"/>
</dbReference>
<evidence type="ECO:0000256" key="3">
    <source>
        <dbReference type="ARBA" id="ARBA00022692"/>
    </source>
</evidence>
<dbReference type="KEGG" id="cpat:CLPA_c07950"/>
<dbReference type="Pfam" id="PF07690">
    <property type="entry name" value="MFS_1"/>
    <property type="match status" value="1"/>
</dbReference>
<name>A0A0H3J7D7_CLOPA</name>
<dbReference type="EMBL" id="JPGY02000001">
    <property type="protein sequence ID" value="KRU13108.1"/>
    <property type="molecule type" value="Genomic_DNA"/>
</dbReference>
<dbReference type="Proteomes" id="UP000028042">
    <property type="component" value="Unassembled WGS sequence"/>
</dbReference>
<dbReference type="eggNOG" id="COG2271">
    <property type="taxonomic scope" value="Bacteria"/>
</dbReference>
<dbReference type="InterPro" id="IPR036259">
    <property type="entry name" value="MFS_trans_sf"/>
</dbReference>
<dbReference type="AlphaFoldDB" id="A0A0H3J7D7"/>
<evidence type="ECO:0000256" key="5">
    <source>
        <dbReference type="ARBA" id="ARBA00023136"/>
    </source>
</evidence>
<feature type="transmembrane region" description="Helical" evidence="6">
    <location>
        <begin position="364"/>
        <end position="383"/>
    </location>
</feature>
<dbReference type="CDD" id="cd17319">
    <property type="entry name" value="MFS_ExuT_GudP_like"/>
    <property type="match status" value="1"/>
</dbReference>
<evidence type="ECO:0000256" key="4">
    <source>
        <dbReference type="ARBA" id="ARBA00022989"/>
    </source>
</evidence>
<feature type="transmembrane region" description="Helical" evidence="6">
    <location>
        <begin position="12"/>
        <end position="28"/>
    </location>
</feature>
<accession>A0A0H3J7D7</accession>
<dbReference type="PATRIC" id="fig|1262449.3.peg.3214"/>
<sequence length="431" mass="47312">MLKNIGSNNKRFTRILPFILVMYTIAYIDRNNVGFSGMQKSLNISPTIIGMAGGIFFLGYLILQVPAGYIAKKYGTRKLLFITQLIWGILAVSTGFVQDAKHLLIIRFCLGLAESALFPAVLILVTEWFPSSERARANGFWQMGANFAGLIVGPVSGLIMTYASWRGLFIIEGFPAIIWAVVCLIFLVDNPKKAKFLSNEEREYLKKEFEEDARNIKPASKNWKEVLLNGKTWALIVSYFALNVGGYGVTMWMPTILKNATQGGFGFVGLLTSFQTIVGIIVMYLVSRHSDKTGEKKWHAALSIIGGAVMLLLSVATQNYIAVSIGFVLFYNFVAGFTPIFWTFPQLLISEKALGPSIGFINGIGNLGGFFGATIIGVIVSITGNTMSGLIFAASMWILSGIIILGLKISVSENVKNIHNSENTKTFNQTT</sequence>
<dbReference type="InterPro" id="IPR020846">
    <property type="entry name" value="MFS_dom"/>
</dbReference>
<reference evidence="9 10" key="3">
    <citation type="journal article" name="Genome Announc.">
        <title>Improved Draft Genome Sequence of Clostridium pasteurianum Strain ATCC 6013 (DSM 525) Using a Hybrid Next-Generation Sequencing Approach.</title>
        <authorList>
            <person name="Pyne M.E."/>
            <person name="Utturkar S."/>
            <person name="Brown S.D."/>
            <person name="Moo-Young M."/>
            <person name="Chung D.A."/>
            <person name="Chou C.P."/>
        </authorList>
    </citation>
    <scope>NUCLEOTIDE SEQUENCE [LARGE SCALE GENOMIC DNA]</scope>
    <source>
        <strain evidence="9 10">ATCC 6013</strain>
    </source>
</reference>
<feature type="transmembrane region" description="Helical" evidence="6">
    <location>
        <begin position="265"/>
        <end position="286"/>
    </location>
</feature>
<keyword evidence="4 6" id="KW-1133">Transmembrane helix</keyword>
<feature type="domain" description="Major facilitator superfamily (MFS) profile" evidence="7">
    <location>
        <begin position="10"/>
        <end position="412"/>
    </location>
</feature>
<dbReference type="PANTHER" id="PTHR43791">
    <property type="entry name" value="PERMEASE-RELATED"/>
    <property type="match status" value="1"/>
</dbReference>
<reference evidence="8 11" key="1">
    <citation type="journal article" date="2015" name="Genome Announc.">
        <title>Complete Genome Sequence of the Nitrogen-Fixing and Solvent-Producing Clostridium pasteurianum DSM 525.</title>
        <authorList>
            <person name="Poehlein A."/>
            <person name="Grosse-Honebrink A."/>
            <person name="Zhang Y."/>
            <person name="Minton N.P."/>
            <person name="Daniel R."/>
        </authorList>
    </citation>
    <scope>NUCLEOTIDE SEQUENCE [LARGE SCALE GENOMIC DNA]</scope>
    <source>
        <strain evidence="8">DSM 525</strain>
        <strain evidence="11">DSM 525 / ATCC 6013</strain>
    </source>
</reference>
<feature type="transmembrane region" description="Helical" evidence="6">
    <location>
        <begin position="169"/>
        <end position="188"/>
    </location>
</feature>
<proteinExistence type="predicted"/>
<dbReference type="KEGG" id="cpae:CPAST_c07950"/>
<feature type="transmembrane region" description="Helical" evidence="6">
    <location>
        <begin position="321"/>
        <end position="344"/>
    </location>
</feature>
<evidence type="ECO:0000313" key="9">
    <source>
        <dbReference type="EMBL" id="KRU13108.1"/>
    </source>
</evidence>
<evidence type="ECO:0000259" key="7">
    <source>
        <dbReference type="PROSITE" id="PS50850"/>
    </source>
</evidence>
<dbReference type="Proteomes" id="UP000030905">
    <property type="component" value="Chromosome"/>
</dbReference>
<dbReference type="InterPro" id="IPR011701">
    <property type="entry name" value="MFS"/>
</dbReference>
<organism evidence="8 11">
    <name type="scientific">Clostridium pasteurianum DSM 525 = ATCC 6013</name>
    <dbReference type="NCBI Taxonomy" id="1262449"/>
    <lineage>
        <taxon>Bacteria</taxon>
        <taxon>Bacillati</taxon>
        <taxon>Bacillota</taxon>
        <taxon>Clostridia</taxon>
        <taxon>Eubacteriales</taxon>
        <taxon>Clostridiaceae</taxon>
        <taxon>Clostridium</taxon>
    </lineage>
</organism>
<keyword evidence="11" id="KW-1185">Reference proteome</keyword>
<dbReference type="SUPFAM" id="SSF103473">
    <property type="entry name" value="MFS general substrate transporter"/>
    <property type="match status" value="1"/>
</dbReference>
<dbReference type="GO" id="GO:0005886">
    <property type="term" value="C:plasma membrane"/>
    <property type="evidence" value="ECO:0007669"/>
    <property type="project" value="UniProtKB-SubCell"/>
</dbReference>
<evidence type="ECO:0000256" key="6">
    <source>
        <dbReference type="SAM" id="Phobius"/>
    </source>
</evidence>
<reference evidence="9" key="2">
    <citation type="submission" date="2015-10" db="EMBL/GenBank/DDBJ databases">
        <title>Improved Draft Genome Sequence of Clostridium pasteurianum Strain ATCC 6013 (DSM 525) Using a Hybrid Next-Generation Sequencing Approach.</title>
        <authorList>
            <person name="Pyne M.E."/>
            <person name="Utturkar S.M."/>
            <person name="Brown S.D."/>
            <person name="Moo-Young M."/>
            <person name="Chung D.A."/>
            <person name="Chou P.C."/>
        </authorList>
    </citation>
    <scope>NUCLEOTIDE SEQUENCE</scope>
    <source>
        <strain evidence="9">ATCC 6013</strain>
    </source>
</reference>
<dbReference type="PANTHER" id="PTHR43791:SF100">
    <property type="entry name" value="SUGAR TRANSPORTER"/>
    <property type="match status" value="1"/>
</dbReference>
<dbReference type="RefSeq" id="WP_003446923.1">
    <property type="nucleotide sequence ID" value="NZ_ANZB01000013.1"/>
</dbReference>
<dbReference type="EMBL" id="CP009268">
    <property type="protein sequence ID" value="AJA50883.1"/>
    <property type="molecule type" value="Genomic_DNA"/>
</dbReference>
<dbReference type="Gene3D" id="1.20.1250.20">
    <property type="entry name" value="MFS general substrate transporter like domains"/>
    <property type="match status" value="2"/>
</dbReference>
<feature type="transmembrane region" description="Helical" evidence="6">
    <location>
        <begin position="233"/>
        <end position="253"/>
    </location>
</feature>
<feature type="transmembrane region" description="Helical" evidence="6">
    <location>
        <begin position="48"/>
        <end position="67"/>
    </location>
</feature>
<protein>
    <submittedName>
        <fullName evidence="9">Major facilitator superfamily MFS_1</fullName>
    </submittedName>
    <submittedName>
        <fullName evidence="8">Putative tartrate transporter</fullName>
    </submittedName>
</protein>
<keyword evidence="3 6" id="KW-0812">Transmembrane</keyword>
<keyword evidence="5 6" id="KW-0472">Membrane</keyword>
<keyword evidence="2" id="KW-0813">Transport</keyword>
<evidence type="ECO:0000256" key="1">
    <source>
        <dbReference type="ARBA" id="ARBA00004651"/>
    </source>
</evidence>
<feature type="transmembrane region" description="Helical" evidence="6">
    <location>
        <begin position="145"/>
        <end position="163"/>
    </location>
</feature>
<evidence type="ECO:0000313" key="10">
    <source>
        <dbReference type="Proteomes" id="UP000028042"/>
    </source>
</evidence>